<keyword evidence="1" id="KW-1133">Transmembrane helix</keyword>
<keyword evidence="4" id="KW-1185">Reference proteome</keyword>
<accession>A0ABT7YR29</accession>
<evidence type="ECO:0000313" key="3">
    <source>
        <dbReference type="EMBL" id="MDN3241104.1"/>
    </source>
</evidence>
<organism evidence="3 4">
    <name type="scientific">Glycomyces tritici</name>
    <dbReference type="NCBI Taxonomy" id="2665176"/>
    <lineage>
        <taxon>Bacteria</taxon>
        <taxon>Bacillati</taxon>
        <taxon>Actinomycetota</taxon>
        <taxon>Actinomycetes</taxon>
        <taxon>Glycomycetales</taxon>
        <taxon>Glycomycetaceae</taxon>
        <taxon>Glycomyces</taxon>
    </lineage>
</organism>
<reference evidence="3" key="1">
    <citation type="submission" date="2023-06" db="EMBL/GenBank/DDBJ databases">
        <title>Gycomyces niveus sp.nov., a novel actinomycete isolated from soil in Shouguang.</title>
        <authorList>
            <person name="Yang X."/>
            <person name="Zhao J."/>
        </authorList>
    </citation>
    <scope>NUCLEOTIDE SEQUENCE</scope>
    <source>
        <strain evidence="3">NEAU C2</strain>
    </source>
</reference>
<evidence type="ECO:0000259" key="2">
    <source>
        <dbReference type="Pfam" id="PF03372"/>
    </source>
</evidence>
<dbReference type="Pfam" id="PF03372">
    <property type="entry name" value="Exo_endo_phos"/>
    <property type="match status" value="1"/>
</dbReference>
<sequence>MAVQRTDSEQRVSGTPRRRTYAWAAVAGFVAAGLAVLSDAVRLDHWTPFAQAIAFRPVLVVVLAIAGVGLMFVRRPAVRWAAASGLLACVLAAGSMAHRAVPDPGLEGATGTFTVATINVKGGSASVEEVAAVIVNSSADLVALPEAGEDFRLLLEAAVGDGYTGVSLQLSDEAVDAVSVLYRTDLGAVSAEASTAGSFPIWELSGGELGSLRFLAFHAYPPLPFAADSWRGDLQGLQGFCDRDTAIIAGDFNATLDHSALRTAMDGCTDAAASTGDGLHGTWPASAPGLLRTQIDHVFTTSGLQADSVEFTEIEGTDHLAVVAQIAVAP</sequence>
<feature type="transmembrane region" description="Helical" evidence="1">
    <location>
        <begin position="80"/>
        <end position="97"/>
    </location>
</feature>
<feature type="domain" description="Endonuclease/exonuclease/phosphatase" evidence="2">
    <location>
        <begin position="116"/>
        <end position="319"/>
    </location>
</feature>
<dbReference type="SUPFAM" id="SSF56219">
    <property type="entry name" value="DNase I-like"/>
    <property type="match status" value="1"/>
</dbReference>
<dbReference type="RefSeq" id="WP_289958019.1">
    <property type="nucleotide sequence ID" value="NZ_JAUEMJ010000004.1"/>
</dbReference>
<protein>
    <recommendedName>
        <fullName evidence="2">Endonuclease/exonuclease/phosphatase domain-containing protein</fullName>
    </recommendedName>
</protein>
<comment type="caution">
    <text evidence="3">The sequence shown here is derived from an EMBL/GenBank/DDBJ whole genome shotgun (WGS) entry which is preliminary data.</text>
</comment>
<name>A0ABT7YR29_9ACTN</name>
<evidence type="ECO:0000313" key="4">
    <source>
        <dbReference type="Proteomes" id="UP001171902"/>
    </source>
</evidence>
<keyword evidence="1" id="KW-0472">Membrane</keyword>
<dbReference type="Gene3D" id="3.60.10.10">
    <property type="entry name" value="Endonuclease/exonuclease/phosphatase"/>
    <property type="match status" value="1"/>
</dbReference>
<dbReference type="InterPro" id="IPR005135">
    <property type="entry name" value="Endo/exonuclease/phosphatase"/>
</dbReference>
<evidence type="ECO:0000256" key="1">
    <source>
        <dbReference type="SAM" id="Phobius"/>
    </source>
</evidence>
<dbReference type="Proteomes" id="UP001171902">
    <property type="component" value="Unassembled WGS sequence"/>
</dbReference>
<dbReference type="InterPro" id="IPR036691">
    <property type="entry name" value="Endo/exonu/phosph_ase_sf"/>
</dbReference>
<gene>
    <name evidence="3" type="ORF">QWI33_15340</name>
</gene>
<proteinExistence type="predicted"/>
<dbReference type="EMBL" id="JAUEMJ010000004">
    <property type="protein sequence ID" value="MDN3241104.1"/>
    <property type="molecule type" value="Genomic_DNA"/>
</dbReference>
<keyword evidence="1" id="KW-0812">Transmembrane</keyword>
<feature type="transmembrane region" description="Helical" evidence="1">
    <location>
        <begin position="53"/>
        <end position="73"/>
    </location>
</feature>
<feature type="transmembrane region" description="Helical" evidence="1">
    <location>
        <begin position="21"/>
        <end position="41"/>
    </location>
</feature>